<dbReference type="SUPFAM" id="SSF53474">
    <property type="entry name" value="alpha/beta-Hydrolases"/>
    <property type="match status" value="1"/>
</dbReference>
<name>A0AAN6G5E3_9BASI</name>
<evidence type="ECO:0000313" key="1">
    <source>
        <dbReference type="EMBL" id="KAK0521460.1"/>
    </source>
</evidence>
<gene>
    <name evidence="1" type="ORF">OC842_006775</name>
</gene>
<evidence type="ECO:0000313" key="2">
    <source>
        <dbReference type="Proteomes" id="UP001176521"/>
    </source>
</evidence>
<dbReference type="Proteomes" id="UP001176521">
    <property type="component" value="Unassembled WGS sequence"/>
</dbReference>
<comment type="caution">
    <text evidence="1">The sequence shown here is derived from an EMBL/GenBank/DDBJ whole genome shotgun (WGS) entry which is preliminary data.</text>
</comment>
<keyword evidence="2" id="KW-1185">Reference proteome</keyword>
<dbReference type="AlphaFoldDB" id="A0AAN6G5E3"/>
<accession>A0AAN6G5E3</accession>
<proteinExistence type="predicted"/>
<protein>
    <submittedName>
        <fullName evidence="1">Uncharacterized protein</fullName>
    </submittedName>
</protein>
<dbReference type="Gene3D" id="3.40.50.1820">
    <property type="entry name" value="alpha/beta hydrolase"/>
    <property type="match status" value="1"/>
</dbReference>
<sequence length="473" mass="50873">MATGEKATLRLPAPFDHARLDVYPYFPAVQPTSGLSLAEIDRPLPFLLYLHDGILPFHSGSRIDVPPQIVAWCKSRGVPLLSLDYTLLSTPPSTGAHTTKPHTLEDVWASVEACWRFINNSAVLPAQSAQVDVEETLSWQIIATGHGAESDTGTQPLDDEWREFQPRGIDGRAGMIWGTGAGGYLASLAAARLHNPPPIAVVLERPLLDLNAALPTLPALPRIVREPPPFPYTDTPSFPGISDRLWFEGMDANQEEAWRKNNDMDVRRPLPGERDGAQALRMAIDAFEYGRRRGSTIASAFPRGTLPASSAEVITGSQRPNQPFPPTFVLTGPSERATQDASTFLDAVRATSPEGAVADKLLQAGSRNQEAAAASASAPSATSALKLSSSAPQRYLQLTLDDKTQSVPLLGGRTHLTNLPLTAFQFLSLHLADALFLRASREGADGSGVVEELRRQAHQLLADSAEGGGLAKL</sequence>
<dbReference type="EMBL" id="JAPDMQ010000670">
    <property type="protein sequence ID" value="KAK0521460.1"/>
    <property type="molecule type" value="Genomic_DNA"/>
</dbReference>
<reference evidence="1" key="1">
    <citation type="journal article" date="2023" name="PhytoFront">
        <title>Draft Genome Resources of Seven Strains of Tilletia horrida, Causal Agent of Kernel Smut of Rice.</title>
        <authorList>
            <person name="Khanal S."/>
            <person name="Antony Babu S."/>
            <person name="Zhou X.G."/>
        </authorList>
    </citation>
    <scope>NUCLEOTIDE SEQUENCE</scope>
    <source>
        <strain evidence="1">TX3</strain>
    </source>
</reference>
<dbReference type="InterPro" id="IPR029058">
    <property type="entry name" value="AB_hydrolase_fold"/>
</dbReference>
<organism evidence="1 2">
    <name type="scientific">Tilletia horrida</name>
    <dbReference type="NCBI Taxonomy" id="155126"/>
    <lineage>
        <taxon>Eukaryota</taxon>
        <taxon>Fungi</taxon>
        <taxon>Dikarya</taxon>
        <taxon>Basidiomycota</taxon>
        <taxon>Ustilaginomycotina</taxon>
        <taxon>Exobasidiomycetes</taxon>
        <taxon>Tilletiales</taxon>
        <taxon>Tilletiaceae</taxon>
        <taxon>Tilletia</taxon>
    </lineage>
</organism>